<feature type="region of interest" description="Disordered" evidence="3">
    <location>
        <begin position="369"/>
        <end position="579"/>
    </location>
</feature>
<protein>
    <submittedName>
        <fullName evidence="6">Pleckstrin homology-like domain family B member 1 isoform X1</fullName>
    </submittedName>
</protein>
<feature type="coiled-coil region" evidence="2">
    <location>
        <begin position="1038"/>
        <end position="1065"/>
    </location>
</feature>
<feature type="compositionally biased region" description="Low complexity" evidence="3">
    <location>
        <begin position="971"/>
        <end position="992"/>
    </location>
</feature>
<dbReference type="Pfam" id="PF00498">
    <property type="entry name" value="FHA"/>
    <property type="match status" value="1"/>
</dbReference>
<organism evidence="5 6">
    <name type="scientific">Galeopterus variegatus</name>
    <name type="common">Malayan flying lemur</name>
    <name type="synonym">Cynocephalus variegatus</name>
    <dbReference type="NCBI Taxonomy" id="482537"/>
    <lineage>
        <taxon>Eukaryota</taxon>
        <taxon>Metazoa</taxon>
        <taxon>Chordata</taxon>
        <taxon>Craniata</taxon>
        <taxon>Vertebrata</taxon>
        <taxon>Euteleostomi</taxon>
        <taxon>Mammalia</taxon>
        <taxon>Eutheria</taxon>
        <taxon>Euarchontoglires</taxon>
        <taxon>Dermoptera</taxon>
        <taxon>Cynocephalidae</taxon>
        <taxon>Galeopterus</taxon>
    </lineage>
</organism>
<dbReference type="Gene3D" id="2.60.200.20">
    <property type="match status" value="1"/>
</dbReference>
<dbReference type="InterPro" id="IPR011993">
    <property type="entry name" value="PH-like_dom_sf"/>
</dbReference>
<feature type="coiled-coil region" evidence="2">
    <location>
        <begin position="1148"/>
        <end position="1207"/>
    </location>
</feature>
<feature type="region of interest" description="Disordered" evidence="3">
    <location>
        <begin position="965"/>
        <end position="1019"/>
    </location>
</feature>
<feature type="compositionally biased region" description="Polar residues" evidence="3">
    <location>
        <begin position="165"/>
        <end position="175"/>
    </location>
</feature>
<proteinExistence type="predicted"/>
<feature type="domain" description="PH" evidence="4">
    <location>
        <begin position="1256"/>
        <end position="1370"/>
    </location>
</feature>
<feature type="region of interest" description="Disordered" evidence="3">
    <location>
        <begin position="1119"/>
        <end position="1138"/>
    </location>
</feature>
<feature type="compositionally biased region" description="Polar residues" evidence="3">
    <location>
        <begin position="288"/>
        <end position="311"/>
    </location>
</feature>
<sequence length="1377" mass="151174">MDALNRNQVGPGCKTQATMQKGPLDLIETGKGLKVQTDKPHLVSLGSGRLSTAITLLPLEEGRTVIGSAARDISLQGPGLAPEHCYIENLRGTLTLYPCGNVCTIDGLPIRQPTRLTQGCMLCLGQSTFLRFNHPAEAKWMKSMIPAGGRAPGAPYSSGPAESESLVNGNHTPQPATRGPSACASHSSLVSSIEKDLQEIMDSLVLEDPGAAGKKPAASSPLSPMANGGRYLLSPPTSPGAMSVGSSYENTSPAFSPLSSPASSGSCASHSPSGQEPGPSVPPLVPARSSSYHLALQPSQSRPSGARSSESPRLGRKGGHERPPSPGLRGLLTDSPAATVLAEARRATDSPRLGGQLPVVAISLSEYPASGACSQPTSIPGSPKFQPPVPAPRNKIGTLQDRPPSPFREPPGTERVLTTSPSRQLVGRTFSDGLATRTLQPPESPRLGRRGLDSMRELPPLSPSLSRRALSPVPTRTTPDPKLTREVAESPRLQRWAAHGASPEDFSLTLGARGRRTRSPSPTLGESLAPRKGSFSGRLSPAYSLGSLTGASPRQSPRAQRKLSSGDLRVPVTRERKNSITEISDNEDDLLEYHRRQRQERLREQEMERLERQRLETILNLCAEYSRADGGPEAGELPSIGEATAALALAGRRPSRSFGASGRSSEETGGAAQRLWESMERSDEENLKEECSSTESTQQEHEDAPSSKLQGEVLALEEERAQVLGRVEQLKVRVKELEQQLQESAREAEMERALLQGEREAERVLLQKEQKAVDQLQEKLVALEMGIQKERDKEAETLETETKLFEDLEFQQLERESRVEEERELAGQGLLRSKAELLRSIAKRKERLAILDSQAGQIRAQAVQESERLARDKNASLQLLQKEKEKLTMLERRYHSLTGGRPFPKTTSTLKEMEKLLLPAVDLEQWYQELMAGLGTGLAAASPCSSPPPLPAKASRQLQVYRSKMDGEATSPLPRTRSGPLPSSSGSSSSSSQLSVATLGRSPSPKSALLTQNGTGSLPRNLAATLQDIETKRQLALQQKGQQVIEEQRRRLAELKQKAAAEAQCQWDALHGAVPFPPGPSGFPPLMHHSILHHLPAGRERGEEGEHAYDTLSLESSDSMETSISTGGNSACSPDNMSSASGLDMGKIEEMEKMLKEAHAEKSRLMESREREMELRRQALEEERRRREQVERRLQSESARRQQLVEKEVKMREKQFSQARPLTRYLPIRKEDFDLKTHIESSGHGVDTCLHVVLSSKVCRGYLVKMGGKIKSWKKRWFVFDRLKRTLSYYVDKHETKLKGVIYFQAIEEVYYDHLRSAAKKRFFRFTVVTESPNPALTFCVKTHDRLYYMVAPSAEAMRIWMDVIVTGAEGYTQFMN</sequence>
<feature type="region of interest" description="Disordered" evidence="3">
    <location>
        <begin position="210"/>
        <end position="335"/>
    </location>
</feature>
<dbReference type="Pfam" id="PF00169">
    <property type="entry name" value="PH"/>
    <property type="match status" value="1"/>
</dbReference>
<dbReference type="SUPFAM" id="SSF49879">
    <property type="entry name" value="SMAD/FHA domain"/>
    <property type="match status" value="1"/>
</dbReference>
<gene>
    <name evidence="6" type="primary">PHLDB1</name>
</gene>
<dbReference type="Gene3D" id="2.30.29.30">
    <property type="entry name" value="Pleckstrin-homology domain (PH domain)/Phosphotyrosine-binding domain (PTB)"/>
    <property type="match status" value="1"/>
</dbReference>
<feature type="compositionally biased region" description="Polar residues" evidence="3">
    <location>
        <begin position="1009"/>
        <end position="1018"/>
    </location>
</feature>
<dbReference type="SUPFAM" id="SSF50729">
    <property type="entry name" value="PH domain-like"/>
    <property type="match status" value="1"/>
</dbReference>
<evidence type="ECO:0000256" key="1">
    <source>
        <dbReference type="ARBA" id="ARBA00023054"/>
    </source>
</evidence>
<dbReference type="SMART" id="SM00233">
    <property type="entry name" value="PH"/>
    <property type="match status" value="1"/>
</dbReference>
<dbReference type="GeneID" id="103592277"/>
<feature type="compositionally biased region" description="Polar residues" evidence="3">
    <location>
        <begin position="546"/>
        <end position="558"/>
    </location>
</feature>
<dbReference type="InterPro" id="IPR000253">
    <property type="entry name" value="FHA_dom"/>
</dbReference>
<keyword evidence="1 2" id="KW-0175">Coiled coil</keyword>
<name>A0ABM0QXR3_GALVR</name>
<evidence type="ECO:0000259" key="4">
    <source>
        <dbReference type="PROSITE" id="PS50003"/>
    </source>
</evidence>
<feature type="region of interest" description="Disordered" evidence="3">
    <location>
        <begin position="151"/>
        <end position="187"/>
    </location>
</feature>
<evidence type="ECO:0000256" key="2">
    <source>
        <dbReference type="SAM" id="Coils"/>
    </source>
</evidence>
<feature type="region of interest" description="Disordered" evidence="3">
    <location>
        <begin position="653"/>
        <end position="708"/>
    </location>
</feature>
<accession>A0ABM0QXR3</accession>
<keyword evidence="5" id="KW-1185">Reference proteome</keyword>
<dbReference type="InterPro" id="IPR001849">
    <property type="entry name" value="PH_domain"/>
</dbReference>
<reference evidence="6" key="1">
    <citation type="submission" date="2025-08" db="UniProtKB">
        <authorList>
            <consortium name="RefSeq"/>
        </authorList>
    </citation>
    <scope>IDENTIFICATION</scope>
</reference>
<evidence type="ECO:0000313" key="6">
    <source>
        <dbReference type="RefSeq" id="XP_008573154.1"/>
    </source>
</evidence>
<dbReference type="Proteomes" id="UP000694923">
    <property type="component" value="Unplaced"/>
</dbReference>
<dbReference type="PANTHER" id="PTHR12156">
    <property type="entry name" value="PLECKSTRIN HOMOLOGY-LIKE DOMAIN, FAMILY B, MEMBER 3"/>
    <property type="match status" value="1"/>
</dbReference>
<feature type="compositionally biased region" description="Low complexity" evidence="3">
    <location>
        <begin position="463"/>
        <end position="472"/>
    </location>
</feature>
<dbReference type="CDD" id="cd14673">
    <property type="entry name" value="PH_PHLDB1_2"/>
    <property type="match status" value="1"/>
</dbReference>
<dbReference type="InterPro" id="IPR037810">
    <property type="entry name" value="PHLDB1/2/3_PH"/>
</dbReference>
<feature type="coiled-coil region" evidence="2">
    <location>
        <begin position="863"/>
        <end position="893"/>
    </location>
</feature>
<feature type="compositionally biased region" description="Low complexity" evidence="3">
    <location>
        <begin position="252"/>
        <end position="273"/>
    </location>
</feature>
<dbReference type="InterPro" id="IPR008984">
    <property type="entry name" value="SMAD_FHA_dom_sf"/>
</dbReference>
<evidence type="ECO:0000256" key="3">
    <source>
        <dbReference type="SAM" id="MobiDB-lite"/>
    </source>
</evidence>
<dbReference type="InterPro" id="IPR052212">
    <property type="entry name" value="PH-like_domain"/>
</dbReference>
<feature type="compositionally biased region" description="Basic and acidic residues" evidence="3">
    <location>
        <begin position="677"/>
        <end position="691"/>
    </location>
</feature>
<evidence type="ECO:0000313" key="5">
    <source>
        <dbReference type="Proteomes" id="UP000694923"/>
    </source>
</evidence>
<dbReference type="CDD" id="cd22713">
    <property type="entry name" value="FHA_PHLB1"/>
    <property type="match status" value="1"/>
</dbReference>
<dbReference type="RefSeq" id="XP_008573154.1">
    <property type="nucleotide sequence ID" value="XM_008574932.1"/>
</dbReference>
<dbReference type="PROSITE" id="PS50003">
    <property type="entry name" value="PH_DOMAIN"/>
    <property type="match status" value="1"/>
</dbReference>
<dbReference type="PANTHER" id="PTHR12156:SF23">
    <property type="entry name" value="PLECKSTRIN HOMOLOGY-LIKE DOMAIN FAMILY B MEMBER 1"/>
    <property type="match status" value="1"/>
</dbReference>